<feature type="compositionally biased region" description="Polar residues" evidence="1">
    <location>
        <begin position="632"/>
        <end position="644"/>
    </location>
</feature>
<reference evidence="2 3" key="1">
    <citation type="journal article" date="2010" name="Science">
        <title>Genomic comparison of the ants Camponotus floridanus and Harpegnathos saltator.</title>
        <authorList>
            <person name="Bonasio R."/>
            <person name="Zhang G."/>
            <person name="Ye C."/>
            <person name="Mutti N.S."/>
            <person name="Fang X."/>
            <person name="Qin N."/>
            <person name="Donahue G."/>
            <person name="Yang P."/>
            <person name="Li Q."/>
            <person name="Li C."/>
            <person name="Zhang P."/>
            <person name="Huang Z."/>
            <person name="Berger S.L."/>
            <person name="Reinberg D."/>
            <person name="Wang J."/>
            <person name="Liebig J."/>
        </authorList>
    </citation>
    <scope>NUCLEOTIDE SEQUENCE [LARGE SCALE GENOMIC DNA]</scope>
    <source>
        <strain evidence="2 3">R22 G/1</strain>
    </source>
</reference>
<feature type="region of interest" description="Disordered" evidence="1">
    <location>
        <begin position="128"/>
        <end position="147"/>
    </location>
</feature>
<dbReference type="EMBL" id="GL449396">
    <property type="protein sequence ID" value="EFN82806.1"/>
    <property type="molecule type" value="Genomic_DNA"/>
</dbReference>
<sequence length="692" mass="77862">MTSSLMLNPLQVGITLVNDVKTDLVDDSELSAATETKDYFRDDLQQRPSSEGFAENKGNHSDIKYKDENVQYAEGKRTIEAVTQRAPDNSVEIQKSVELYHTAPVHEIHYPVEYIQQTTHLGVIETNSIGNAPRSRQPYEQDEHSESQLNYDTYRGNDAAIEKSVIKGQAASALPQKFHRQEYNILENDVGKPTASALVTKYTSSTHERVPVDSLESQPLQYNEARPVLLIANQFNDALYEQSNAHHTINSNDNDPALHTRLHESPTRHETTGEFVRPYVTTAASYREQQLPSADQSINQQHLFHLQTQTSRPQEQPTQLLLKIIPNGSPVNAGFLVPIPRPYPIEKIVEKTVHVPHPVEIEKVIEKKVQIPVPVPVPQPYPVHIPVNRLVEKQVRVPQLYPIHIERTLEKRIPYTVQRLLLQPPAPYPLHLKSPVTYPAQVGSPIEQPTQVTSTSIEQVAEKSLAGLSRPPRPYPTDADRDDPIEIKYKYQQRPIFGGENIDPGYDSNVAFESGQSNATQLYGNLYDRSPLVYDHGLLDHGKYHVPAAAHLSGNVRLMMVPKKFGAHHTVLLRPHASASSYTIPSVSFRRQIVYNLVEKDKAVKDEYIGPLPPRKAFVSQAKQLPPAVKPSSYSTSVTQSPVTTIGGPRRTRQPEAQYPNSFRQSKMEYGFKPPMVPSVQYDEKTASKVEK</sequence>
<name>E2BNC5_HARSA</name>
<keyword evidence="3" id="KW-1185">Reference proteome</keyword>
<gene>
    <name evidence="2" type="ORF">EAI_04542</name>
</gene>
<feature type="compositionally biased region" description="Basic and acidic residues" evidence="1">
    <location>
        <begin position="682"/>
        <end position="692"/>
    </location>
</feature>
<dbReference type="OrthoDB" id="371494at2759"/>
<organism evidence="3">
    <name type="scientific">Harpegnathos saltator</name>
    <name type="common">Jerdon's jumping ant</name>
    <dbReference type="NCBI Taxonomy" id="610380"/>
    <lineage>
        <taxon>Eukaryota</taxon>
        <taxon>Metazoa</taxon>
        <taxon>Ecdysozoa</taxon>
        <taxon>Arthropoda</taxon>
        <taxon>Hexapoda</taxon>
        <taxon>Insecta</taxon>
        <taxon>Pterygota</taxon>
        <taxon>Neoptera</taxon>
        <taxon>Endopterygota</taxon>
        <taxon>Hymenoptera</taxon>
        <taxon>Apocrita</taxon>
        <taxon>Aculeata</taxon>
        <taxon>Formicoidea</taxon>
        <taxon>Formicidae</taxon>
        <taxon>Ponerinae</taxon>
        <taxon>Ponerini</taxon>
        <taxon>Harpegnathos</taxon>
    </lineage>
</organism>
<dbReference type="OMA" id="IDYQDEN"/>
<dbReference type="Proteomes" id="UP000008237">
    <property type="component" value="Unassembled WGS sequence"/>
</dbReference>
<proteinExistence type="predicted"/>
<accession>E2BNC5</accession>
<dbReference type="InParanoid" id="E2BNC5"/>
<feature type="compositionally biased region" description="Basic and acidic residues" evidence="1">
    <location>
        <begin position="137"/>
        <end position="146"/>
    </location>
</feature>
<protein>
    <submittedName>
        <fullName evidence="2">Uncharacterized protein</fullName>
    </submittedName>
</protein>
<dbReference type="AlphaFoldDB" id="E2BNC5"/>
<dbReference type="STRING" id="610380.E2BNC5"/>
<evidence type="ECO:0000313" key="3">
    <source>
        <dbReference type="Proteomes" id="UP000008237"/>
    </source>
</evidence>
<feature type="region of interest" description="Disordered" evidence="1">
    <location>
        <begin position="629"/>
        <end position="692"/>
    </location>
</feature>
<evidence type="ECO:0000256" key="1">
    <source>
        <dbReference type="SAM" id="MobiDB-lite"/>
    </source>
</evidence>
<evidence type="ECO:0000313" key="2">
    <source>
        <dbReference type="EMBL" id="EFN82806.1"/>
    </source>
</evidence>